<dbReference type="PANTHER" id="PTHR12121">
    <property type="entry name" value="CARBON CATABOLITE REPRESSOR PROTEIN 4"/>
    <property type="match status" value="1"/>
</dbReference>
<evidence type="ECO:0000313" key="1">
    <source>
        <dbReference type="EMBL" id="KAI6659766.1"/>
    </source>
</evidence>
<dbReference type="Proteomes" id="UP001165289">
    <property type="component" value="Unassembled WGS sequence"/>
</dbReference>
<dbReference type="GO" id="GO:0000175">
    <property type="term" value="F:3'-5'-RNA exonuclease activity"/>
    <property type="evidence" value="ECO:0007669"/>
    <property type="project" value="TreeGrafter"/>
</dbReference>
<name>A0AAV7KEC5_9METZ</name>
<protein>
    <submittedName>
        <fullName evidence="1">2',5'-phosphodiesterase 12</fullName>
    </submittedName>
</protein>
<sequence length="385" mass="43866">MAAKHPSPSPLVFPLLALVDFYPVSDKLTIQLTLNGKARSMERSGSEQLSKCLKRIQLNACDKKQRGINKKNKSTEPMPSSPITDLLFNKIPINSELSNSEAWKEDCVLRVGTEEFHVRVNIPRVLVISLPRHTLQACPVVPQPQFSRCEMHSCQWSWCRVEDPEFCEKTLLQALSHGRVELSDQLMSTFKLVKISDSYVYCPDSVDVGYKLLVLCQPLDPISRQKVGINCYAISSTPVQLFPETEGQVDRFMHTRQVTDTNHLRVISYNILADMWANSKDCQTVIYPHCSPLSLDSDYRRALTNRELINYHPDIVCLQEVSKYRYTDSIMPAMESVGFTGHFALKTGEMPEGEVILYRRDRFEVIDVYSLHSGIFFNQSNAVLQ</sequence>
<dbReference type="Gene3D" id="3.60.10.10">
    <property type="entry name" value="Endonuclease/exonuclease/phosphatase"/>
    <property type="match status" value="1"/>
</dbReference>
<dbReference type="InterPro" id="IPR036691">
    <property type="entry name" value="Endo/exonu/phosph_ase_sf"/>
</dbReference>
<dbReference type="AlphaFoldDB" id="A0AAV7KEC5"/>
<reference evidence="1 2" key="1">
    <citation type="journal article" date="2023" name="BMC Biol.">
        <title>The compact genome of the sponge Oopsacas minuta (Hexactinellida) is lacking key metazoan core genes.</title>
        <authorList>
            <person name="Santini S."/>
            <person name="Schenkelaars Q."/>
            <person name="Jourda C."/>
            <person name="Duchesne M."/>
            <person name="Belahbib H."/>
            <person name="Rocher C."/>
            <person name="Selva M."/>
            <person name="Riesgo A."/>
            <person name="Vervoort M."/>
            <person name="Leys S.P."/>
            <person name="Kodjabachian L."/>
            <person name="Le Bivic A."/>
            <person name="Borchiellini C."/>
            <person name="Claverie J.M."/>
            <person name="Renard E."/>
        </authorList>
    </citation>
    <scope>NUCLEOTIDE SEQUENCE [LARGE SCALE GENOMIC DNA]</scope>
    <source>
        <strain evidence="1">SPO-2</strain>
    </source>
</reference>
<accession>A0AAV7KEC5</accession>
<keyword evidence="2" id="KW-1185">Reference proteome</keyword>
<organism evidence="1 2">
    <name type="scientific">Oopsacas minuta</name>
    <dbReference type="NCBI Taxonomy" id="111878"/>
    <lineage>
        <taxon>Eukaryota</taxon>
        <taxon>Metazoa</taxon>
        <taxon>Porifera</taxon>
        <taxon>Hexactinellida</taxon>
        <taxon>Hexasterophora</taxon>
        <taxon>Lyssacinosida</taxon>
        <taxon>Leucopsacidae</taxon>
        <taxon>Oopsacas</taxon>
    </lineage>
</organism>
<dbReference type="GO" id="GO:0005739">
    <property type="term" value="C:mitochondrion"/>
    <property type="evidence" value="ECO:0007669"/>
    <property type="project" value="TreeGrafter"/>
</dbReference>
<gene>
    <name evidence="1" type="ORF">LOD99_10655</name>
</gene>
<evidence type="ECO:0000313" key="2">
    <source>
        <dbReference type="Proteomes" id="UP001165289"/>
    </source>
</evidence>
<dbReference type="InterPro" id="IPR050410">
    <property type="entry name" value="CCR4/nocturin_mRNA_transcr"/>
</dbReference>
<dbReference type="PANTHER" id="PTHR12121:SF37">
    <property type="entry name" value="2',5'-PHOSPHODIESTERASE 12"/>
    <property type="match status" value="1"/>
</dbReference>
<dbReference type="EMBL" id="JAKMXF010000050">
    <property type="protein sequence ID" value="KAI6659766.1"/>
    <property type="molecule type" value="Genomic_DNA"/>
</dbReference>
<dbReference type="SUPFAM" id="SSF56219">
    <property type="entry name" value="DNase I-like"/>
    <property type="match status" value="1"/>
</dbReference>
<dbReference type="GO" id="GO:0000288">
    <property type="term" value="P:nuclear-transcribed mRNA catabolic process, deadenylation-dependent decay"/>
    <property type="evidence" value="ECO:0007669"/>
    <property type="project" value="TreeGrafter"/>
</dbReference>
<proteinExistence type="predicted"/>
<comment type="caution">
    <text evidence="1">The sequence shown here is derived from an EMBL/GenBank/DDBJ whole genome shotgun (WGS) entry which is preliminary data.</text>
</comment>